<accession>A0ABW2B1Y5</accession>
<evidence type="ECO:0000313" key="2">
    <source>
        <dbReference type="Proteomes" id="UP001596353"/>
    </source>
</evidence>
<gene>
    <name evidence="1" type="ORF">ACFQFQ_05975</name>
</gene>
<keyword evidence="2" id="KW-1185">Reference proteome</keyword>
<proteinExistence type="predicted"/>
<name>A0ABW2B1Y5_9RHOB</name>
<organism evidence="1 2">
    <name type="scientific">Sulfitobacter porphyrae</name>
    <dbReference type="NCBI Taxonomy" id="1246864"/>
    <lineage>
        <taxon>Bacteria</taxon>
        <taxon>Pseudomonadati</taxon>
        <taxon>Pseudomonadota</taxon>
        <taxon>Alphaproteobacteria</taxon>
        <taxon>Rhodobacterales</taxon>
        <taxon>Roseobacteraceae</taxon>
        <taxon>Sulfitobacter</taxon>
    </lineage>
</organism>
<comment type="caution">
    <text evidence="1">The sequence shown here is derived from an EMBL/GenBank/DDBJ whole genome shotgun (WGS) entry which is preliminary data.</text>
</comment>
<protein>
    <submittedName>
        <fullName evidence="1">Uncharacterized protein</fullName>
    </submittedName>
</protein>
<dbReference type="Proteomes" id="UP001596353">
    <property type="component" value="Unassembled WGS sequence"/>
</dbReference>
<sequence length="63" mass="6789">MQYDYLYATEVLTEMQELTLSEGRAPCEVAIHAWGDLVWARGATALALAALTDTLIGGEGETT</sequence>
<dbReference type="EMBL" id="JBHSWG010000001">
    <property type="protein sequence ID" value="MFC6759146.1"/>
    <property type="molecule type" value="Genomic_DNA"/>
</dbReference>
<evidence type="ECO:0000313" key="1">
    <source>
        <dbReference type="EMBL" id="MFC6759146.1"/>
    </source>
</evidence>
<reference evidence="2" key="1">
    <citation type="journal article" date="2019" name="Int. J. Syst. Evol. Microbiol.">
        <title>The Global Catalogue of Microorganisms (GCM) 10K type strain sequencing project: providing services to taxonomists for standard genome sequencing and annotation.</title>
        <authorList>
            <consortium name="The Broad Institute Genomics Platform"/>
            <consortium name="The Broad Institute Genome Sequencing Center for Infectious Disease"/>
            <person name="Wu L."/>
            <person name="Ma J."/>
        </authorList>
    </citation>
    <scope>NUCLEOTIDE SEQUENCE [LARGE SCALE GENOMIC DNA]</scope>
    <source>
        <strain evidence="2">CCUG 66188</strain>
    </source>
</reference>